<evidence type="ECO:0000313" key="6">
    <source>
        <dbReference type="Proteomes" id="UP000821598"/>
    </source>
</evidence>
<dbReference type="InterPro" id="IPR029058">
    <property type="entry name" value="AB_hydrolase_fold"/>
</dbReference>
<comment type="similarity">
    <text evidence="1">Belongs to the enoyl-CoA hydratase/isomerase family.</text>
</comment>
<evidence type="ECO:0000259" key="2">
    <source>
        <dbReference type="Pfam" id="PF00561"/>
    </source>
</evidence>
<dbReference type="RefSeq" id="WP_176123855.1">
    <property type="nucleotide sequence ID" value="NZ_JACHDE010000001.1"/>
</dbReference>
<gene>
    <name evidence="4" type="ORF">FSB64_16290</name>
    <name evidence="3" type="ORF">HDG41_000059</name>
</gene>
<keyword evidence="4" id="KW-0378">Hydrolase</keyword>
<evidence type="ECO:0000313" key="3">
    <source>
        <dbReference type="EMBL" id="MBB5398023.1"/>
    </source>
</evidence>
<dbReference type="AlphaFoldDB" id="A0A7W8P1J6"/>
<comment type="caution">
    <text evidence="3">The sequence shown here is derived from an EMBL/GenBank/DDBJ whole genome shotgun (WGS) entry which is preliminary data.</text>
</comment>
<dbReference type="Gene3D" id="3.40.50.1820">
    <property type="entry name" value="alpha/beta hydrolase"/>
    <property type="match status" value="1"/>
</dbReference>
<evidence type="ECO:0000313" key="4">
    <source>
        <dbReference type="EMBL" id="NVI05300.1"/>
    </source>
</evidence>
<feature type="domain" description="AB hydrolase-1" evidence="2">
    <location>
        <begin position="279"/>
        <end position="501"/>
    </location>
</feature>
<dbReference type="InterPro" id="IPR000073">
    <property type="entry name" value="AB_hydrolase_1"/>
</dbReference>
<dbReference type="Pfam" id="PF00561">
    <property type="entry name" value="Abhydrolase_1"/>
    <property type="match status" value="1"/>
</dbReference>
<organism evidence="3 5">
    <name type="scientific">Paraburkholderia youngii</name>
    <dbReference type="NCBI Taxonomy" id="2782701"/>
    <lineage>
        <taxon>Bacteria</taxon>
        <taxon>Pseudomonadati</taxon>
        <taxon>Pseudomonadota</taxon>
        <taxon>Betaproteobacteria</taxon>
        <taxon>Burkholderiales</taxon>
        <taxon>Burkholderiaceae</taxon>
        <taxon>Paraburkholderia</taxon>
    </lineage>
</organism>
<dbReference type="GO" id="GO:0016787">
    <property type="term" value="F:hydrolase activity"/>
    <property type="evidence" value="ECO:0007669"/>
    <property type="project" value="UniProtKB-KW"/>
</dbReference>
<dbReference type="InterPro" id="IPR001753">
    <property type="entry name" value="Enoyl-CoA_hydra/iso"/>
</dbReference>
<keyword evidence="6" id="KW-1185">Reference proteome</keyword>
<dbReference type="InterPro" id="IPR051683">
    <property type="entry name" value="Enoyl-CoA_Hydratase/Isomerase"/>
</dbReference>
<reference evidence="4 6" key="1">
    <citation type="submission" date="2019-08" db="EMBL/GenBank/DDBJ databases">
        <title>Paraburkholderia simonii sp. nov. and P. youngii sp. nov. Brazilian and Mexican Mimosa-associated rhizobia.</title>
        <authorList>
            <person name="Mavima L."/>
            <person name="Beukes C.W."/>
            <person name="Palmer M."/>
            <person name="De Meyer S.E."/>
            <person name="James E.K."/>
            <person name="Maluk M."/>
            <person name="Avontuur J.R."/>
            <person name="Chan W.Y."/>
            <person name="Venter S.N."/>
            <person name="Steenkamp E.T."/>
        </authorList>
    </citation>
    <scope>NUCLEOTIDE SEQUENCE [LARGE SCALE GENOMIC DNA]</scope>
    <source>
        <strain evidence="4 6">JPY454</strain>
    </source>
</reference>
<dbReference type="CDD" id="cd06558">
    <property type="entry name" value="crotonase-like"/>
    <property type="match status" value="1"/>
</dbReference>
<protein>
    <submittedName>
        <fullName evidence="4">Alpha/beta fold hydrolase</fullName>
    </submittedName>
    <submittedName>
        <fullName evidence="3">Pimeloyl-ACP methyl ester carboxylesterase/enoyl-CoA hydratase/carnithine racemase</fullName>
    </submittedName>
</protein>
<dbReference type="InterPro" id="IPR029045">
    <property type="entry name" value="ClpP/crotonase-like_dom_sf"/>
</dbReference>
<dbReference type="PANTHER" id="PTHR42964">
    <property type="entry name" value="ENOYL-COA HYDRATASE"/>
    <property type="match status" value="1"/>
</dbReference>
<name>A0A7W8P1J6_9BURK</name>
<dbReference type="Pfam" id="PF00378">
    <property type="entry name" value="ECH_1"/>
    <property type="match status" value="1"/>
</dbReference>
<dbReference type="EMBL" id="JACHDE010000001">
    <property type="protein sequence ID" value="MBB5398023.1"/>
    <property type="molecule type" value="Genomic_DNA"/>
</dbReference>
<sequence length="527" mass="55860">MNEEIGMHENLLLKMKGNVLHITLSSADGKNELDDSMMRALTQVISDPPESTVAIVLSGEGENFCGGRAASPPPALSPTEDPRPAIKARGAAPILALYEAIRSSAVPVACFVKGLASGMGCAIVAASDYAVAEMRSQFEADELAKQFAPALLMSVLVARVHVKAISRLVLTGQPIDAATALDFGLIGEMVAPWELDKALDDFIAFMNSRAPQALRGVKTFLRESPGLHSPKLATLAADVLAESIAARLDVTAPFVPSHEKRSLTVDGERIAYIDVGNGPAVVLLHSLGTSSALWDDVLPALTAKYRVVAIDARGHGDSTKRSAWNADAVANDVVAVAEAIGLDCFGLVGISMGGLTAVRVASKLGRRVAVMVLSSAYAGVSGPAVEKRLAAAEGMLKKLPMHLFARMYVEQTLHRNTAYPKRERLAQQIAAMASTDYLEILRAIYTDDVSGLLRDIEVPTLVLSAELDMSIPRAVSAKLAQGIRGAKERTLGAAAHLSCVDTPDAYAEVLLGLFEKYTDEGGEVWKS</sequence>
<evidence type="ECO:0000256" key="1">
    <source>
        <dbReference type="ARBA" id="ARBA00005254"/>
    </source>
</evidence>
<dbReference type="PANTHER" id="PTHR42964:SF1">
    <property type="entry name" value="POLYKETIDE BIOSYNTHESIS ENOYL-COA HYDRATASE PKSH-RELATED"/>
    <property type="match status" value="1"/>
</dbReference>
<reference evidence="3 5" key="2">
    <citation type="submission" date="2020-08" db="EMBL/GenBank/DDBJ databases">
        <title>Genomic Encyclopedia of Type Strains, Phase IV (KMG-V): Genome sequencing to study the core and pangenomes of soil and plant-associated prokaryotes.</title>
        <authorList>
            <person name="Whitman W."/>
        </authorList>
    </citation>
    <scope>NUCLEOTIDE SEQUENCE [LARGE SCALE GENOMIC DNA]</scope>
    <source>
        <strain evidence="3 5">JPY162</strain>
    </source>
</reference>
<dbReference type="Proteomes" id="UP000821598">
    <property type="component" value="Unassembled WGS sequence"/>
</dbReference>
<dbReference type="PRINTS" id="PR00111">
    <property type="entry name" value="ABHYDROLASE"/>
</dbReference>
<dbReference type="Proteomes" id="UP000592820">
    <property type="component" value="Unassembled WGS sequence"/>
</dbReference>
<dbReference type="Gene3D" id="3.90.226.10">
    <property type="entry name" value="2-enoyl-CoA Hydratase, Chain A, domain 1"/>
    <property type="match status" value="1"/>
</dbReference>
<dbReference type="SUPFAM" id="SSF52096">
    <property type="entry name" value="ClpP/crotonase"/>
    <property type="match status" value="1"/>
</dbReference>
<dbReference type="EMBL" id="VOMC01000015">
    <property type="protein sequence ID" value="NVI05300.1"/>
    <property type="molecule type" value="Genomic_DNA"/>
</dbReference>
<proteinExistence type="inferred from homology"/>
<dbReference type="SUPFAM" id="SSF53474">
    <property type="entry name" value="alpha/beta-Hydrolases"/>
    <property type="match status" value="1"/>
</dbReference>
<accession>A0A7W8P1J6</accession>
<evidence type="ECO:0000313" key="5">
    <source>
        <dbReference type="Proteomes" id="UP000592820"/>
    </source>
</evidence>